<dbReference type="InParanoid" id="A0A1D3CWS3"/>
<protein>
    <submittedName>
        <fullName evidence="2">Uncharacterized protein</fullName>
    </submittedName>
</protein>
<comment type="caution">
    <text evidence="2">The sequence shown here is derived from an EMBL/GenBank/DDBJ whole genome shotgun (WGS) entry which is preliminary data.</text>
</comment>
<reference evidence="2 3" key="1">
    <citation type="journal article" date="2016" name="BMC Genomics">
        <title>Comparative genomics reveals Cyclospora cayetanensis possesses coccidia-like metabolism and invasion components but unique surface antigens.</title>
        <authorList>
            <person name="Liu S."/>
            <person name="Wang L."/>
            <person name="Zheng H."/>
            <person name="Xu Z."/>
            <person name="Roellig D.M."/>
            <person name="Li N."/>
            <person name="Frace M.A."/>
            <person name="Tang K."/>
            <person name="Arrowood M.J."/>
            <person name="Moss D.M."/>
            <person name="Zhang L."/>
            <person name="Feng Y."/>
            <person name="Xiao L."/>
        </authorList>
    </citation>
    <scope>NUCLEOTIDE SEQUENCE [LARGE SCALE GENOMIC DNA]</scope>
    <source>
        <strain evidence="2 3">CHN_HEN01</strain>
    </source>
</reference>
<dbReference type="Proteomes" id="UP000095192">
    <property type="component" value="Unassembled WGS sequence"/>
</dbReference>
<feature type="signal peptide" evidence="1">
    <location>
        <begin position="1"/>
        <end position="19"/>
    </location>
</feature>
<accession>A0A1D3CWS3</accession>
<keyword evidence="1" id="KW-0732">Signal</keyword>
<evidence type="ECO:0000313" key="2">
    <source>
        <dbReference type="EMBL" id="OEH75651.1"/>
    </source>
</evidence>
<dbReference type="VEuPathDB" id="ToxoDB:cyc_04148"/>
<evidence type="ECO:0000313" key="3">
    <source>
        <dbReference type="Proteomes" id="UP000095192"/>
    </source>
</evidence>
<proteinExistence type="predicted"/>
<name>A0A1D3CWS3_9EIME</name>
<evidence type="ECO:0000256" key="1">
    <source>
        <dbReference type="SAM" id="SignalP"/>
    </source>
</evidence>
<gene>
    <name evidence="2" type="ORF">cyc_04148</name>
</gene>
<keyword evidence="3" id="KW-1185">Reference proteome</keyword>
<dbReference type="AlphaFoldDB" id="A0A1D3CWS3"/>
<dbReference type="EMBL" id="JROU02001673">
    <property type="protein sequence ID" value="OEH75651.1"/>
    <property type="molecule type" value="Genomic_DNA"/>
</dbReference>
<sequence>MVRYLPIVAAVCLGASASAIEEDGTSLAQISQQGQELQSAALSAAAVLPPEPVQVEQQEAPPSTEGDEDLAIGALTSDLAIESESPAETLEAPADSLHPILQLFQTITTTFQRMRQRLN</sequence>
<feature type="chain" id="PRO_5008913979" evidence="1">
    <location>
        <begin position="20"/>
        <end position="119"/>
    </location>
</feature>
<organism evidence="2 3">
    <name type="scientific">Cyclospora cayetanensis</name>
    <dbReference type="NCBI Taxonomy" id="88456"/>
    <lineage>
        <taxon>Eukaryota</taxon>
        <taxon>Sar</taxon>
        <taxon>Alveolata</taxon>
        <taxon>Apicomplexa</taxon>
        <taxon>Conoidasida</taxon>
        <taxon>Coccidia</taxon>
        <taxon>Eucoccidiorida</taxon>
        <taxon>Eimeriorina</taxon>
        <taxon>Eimeriidae</taxon>
        <taxon>Cyclospora</taxon>
    </lineage>
</organism>